<organism evidence="1 2">
    <name type="scientific">Methyloceanibacter methanicus</name>
    <dbReference type="NCBI Taxonomy" id="1774968"/>
    <lineage>
        <taxon>Bacteria</taxon>
        <taxon>Pseudomonadati</taxon>
        <taxon>Pseudomonadota</taxon>
        <taxon>Alphaproteobacteria</taxon>
        <taxon>Hyphomicrobiales</taxon>
        <taxon>Hyphomicrobiaceae</taxon>
        <taxon>Methyloceanibacter</taxon>
    </lineage>
</organism>
<evidence type="ECO:0000313" key="2">
    <source>
        <dbReference type="Proteomes" id="UP000094501"/>
    </source>
</evidence>
<reference evidence="1 2" key="1">
    <citation type="journal article" date="2016" name="Environ. Microbiol.">
        <title>New Methyloceanibacter diversity from North Sea sediments includes methanotroph containing solely the soluble methane monooxygenase.</title>
        <authorList>
            <person name="Vekeman B."/>
            <person name="Kerckhof F.M."/>
            <person name="Cremers G."/>
            <person name="de Vos P."/>
            <person name="Vandamme P."/>
            <person name="Boon N."/>
            <person name="Op den Camp H.J."/>
            <person name="Heylen K."/>
        </authorList>
    </citation>
    <scope>NUCLEOTIDE SEQUENCE [LARGE SCALE GENOMIC DNA]</scope>
    <source>
        <strain evidence="1 2">R-67174</strain>
    </source>
</reference>
<protein>
    <submittedName>
        <fullName evidence="1">Uncharacterized protein</fullName>
    </submittedName>
</protein>
<evidence type="ECO:0000313" key="1">
    <source>
        <dbReference type="EMBL" id="ODS00556.1"/>
    </source>
</evidence>
<comment type="caution">
    <text evidence="1">The sequence shown here is derived from an EMBL/GenBank/DDBJ whole genome shotgun (WGS) entry which is preliminary data.</text>
</comment>
<sequence length="191" mass="21452">MERDLLIKLGLCLDPYDPASASIADKALRSLRPSAGHNRHDAEHRRRKGQSILKQALVGDQIPDHGIFPGLGDRWPDISGERSAILVPKKHFERITEKIVRGIIYVEDGRLVQQPYKIEFFVFADDATNPWMAAFDRCGKVYAREPGIVVRRVVAEDDGLTSLFEVKFWRQFKTYASVTADGDADTLSADG</sequence>
<accession>A0A1E3W441</accession>
<name>A0A1E3W441_9HYPH</name>
<keyword evidence="2" id="KW-1185">Reference proteome</keyword>
<gene>
    <name evidence="1" type="ORF">AUC68_15010</name>
</gene>
<dbReference type="Proteomes" id="UP000094501">
    <property type="component" value="Unassembled WGS sequence"/>
</dbReference>
<dbReference type="AlphaFoldDB" id="A0A1E3W441"/>
<dbReference type="EMBL" id="LPWG01000005">
    <property type="protein sequence ID" value="ODS00556.1"/>
    <property type="molecule type" value="Genomic_DNA"/>
</dbReference>
<proteinExistence type="predicted"/>